<dbReference type="WBParaSite" id="TCONS_00014650.p1">
    <property type="protein sequence ID" value="TCONS_00014650.p1"/>
    <property type="gene ID" value="XLOC_009863"/>
</dbReference>
<evidence type="ECO:0000313" key="3">
    <source>
        <dbReference type="WBParaSite" id="TCONS_00014650.p1"/>
    </source>
</evidence>
<proteinExistence type="predicted"/>
<name>A0AAF5DL93_STRER</name>
<feature type="compositionally biased region" description="Basic and acidic residues" evidence="1">
    <location>
        <begin position="686"/>
        <end position="705"/>
    </location>
</feature>
<protein>
    <submittedName>
        <fullName evidence="3">GYF domain-containing protein</fullName>
    </submittedName>
</protein>
<feature type="region of interest" description="Disordered" evidence="1">
    <location>
        <begin position="22"/>
        <end position="60"/>
    </location>
</feature>
<evidence type="ECO:0000313" key="2">
    <source>
        <dbReference type="Proteomes" id="UP000035681"/>
    </source>
</evidence>
<sequence length="986" mass="112780">MDSTTSEMNECIEKMTTQKDSLSNCKEKNEWEHVSQEGKETLNTTPRQSTTSKDTYSAKKHIRPNNALNQNWRDNIIIPERDKKLFRYSEKYFPGKCDVMRSEIDDNWRAENKNIVGTNIYPTNLQCLKGSKEISYAKETELTGNERNWNKETLLINGKKTSDNKVNIIQNDDYQNVMRDEKVNADSKSEFDSLNCSFDSVFLQNNNLNMGVFSEPLPNINNNVVLQNNGNAFDTLLQSFNIDNSEQQFKENFSNNLIYSVNDTPIQSHNLFDLFENNLNISNNYLPKIPMQLNGIENYQQHNATANLGHSDYLPVPLCSHLDTTIMNQSLNGIRKIQNPIMNMQNNVNMNSDLAMNNLFNIPPVNVANNNALQNLSDQILQNFNSNSIINEGSMFIDNSGNCLRLYDLELTDDIIQLIFHKKAFSQLLQCSSWFTQRDNLRWFCINDIGDMKGPFCAQDLTLKFVYFHIPPLFKFHCEQLPFNGWLTLVELIKAAGDRIPFFSSYFPRTKEEYNIVNKYLNKIGEVPKPSKWIHFFQNEEKMKQPSYLFDDHIVKIGVNLCSNPLLPKSTYKLTTEQFIKYANAGFFNQQYQNDKINTGTFNQQSSNFDDINRTETLFHNKSFNPDLDVASVPQDFGGNQLSIQQHSNYCQSGNKITNNVSNNFETQKMDNNDNNHQNNQSQTSKLKESHQKKSIGDNKEREIPTFHCGTWIPQSTKKKSLNKNSNHNNNSGNHQHTDYYGKTNVQKPTLLSSSKNWDSPRIKPDDDIPKGKVPTGLVLGEFLGPATGQTMERPIPQHSVTASNSRSHNHHWNNSTEHRNSNNNQVKQNESTENKLSSTSPTIPVRPVGAVWKNDNKNNGNGNNKGSSSNKSNNCQSTFGAEEAANELQQWLFTKFKGHKSEADVLAFCQFISNVDNPIDIEDYFSTNFGDSLEVRKIYREYIEKRNEIRSRVIKAKSGQDDLSAPAQAIGFMAQPIKKNKKKSG</sequence>
<feature type="compositionally biased region" description="Polar residues" evidence="1">
    <location>
        <begin position="653"/>
        <end position="667"/>
    </location>
</feature>
<dbReference type="AlphaFoldDB" id="A0AAF5DL93"/>
<feature type="compositionally biased region" description="Low complexity" evidence="1">
    <location>
        <begin position="723"/>
        <end position="734"/>
    </location>
</feature>
<feature type="compositionally biased region" description="Polar residues" evidence="1">
    <location>
        <begin position="41"/>
        <end position="55"/>
    </location>
</feature>
<keyword evidence="2" id="KW-1185">Reference proteome</keyword>
<feature type="compositionally biased region" description="Basic and acidic residues" evidence="1">
    <location>
        <begin position="759"/>
        <end position="771"/>
    </location>
</feature>
<feature type="region of interest" description="Disordered" evidence="1">
    <location>
        <begin position="653"/>
        <end position="777"/>
    </location>
</feature>
<evidence type="ECO:0000256" key="1">
    <source>
        <dbReference type="SAM" id="MobiDB-lite"/>
    </source>
</evidence>
<feature type="compositionally biased region" description="Low complexity" evidence="1">
    <location>
        <begin position="858"/>
        <end position="875"/>
    </location>
</feature>
<feature type="compositionally biased region" description="Basic and acidic residues" evidence="1">
    <location>
        <begin position="25"/>
        <end position="40"/>
    </location>
</feature>
<organism evidence="2 3">
    <name type="scientific">Strongyloides stercoralis</name>
    <name type="common">Threadworm</name>
    <dbReference type="NCBI Taxonomy" id="6248"/>
    <lineage>
        <taxon>Eukaryota</taxon>
        <taxon>Metazoa</taxon>
        <taxon>Ecdysozoa</taxon>
        <taxon>Nematoda</taxon>
        <taxon>Chromadorea</taxon>
        <taxon>Rhabditida</taxon>
        <taxon>Tylenchina</taxon>
        <taxon>Panagrolaimomorpha</taxon>
        <taxon>Strongyloidoidea</taxon>
        <taxon>Strongyloididae</taxon>
        <taxon>Strongyloides</taxon>
    </lineage>
</organism>
<dbReference type="Proteomes" id="UP000035681">
    <property type="component" value="Unplaced"/>
</dbReference>
<feature type="compositionally biased region" description="Polar residues" evidence="1">
    <location>
        <begin position="826"/>
        <end position="843"/>
    </location>
</feature>
<feature type="region of interest" description="Disordered" evidence="1">
    <location>
        <begin position="799"/>
        <end position="877"/>
    </location>
</feature>
<reference evidence="3" key="1">
    <citation type="submission" date="2024-02" db="UniProtKB">
        <authorList>
            <consortium name="WormBaseParasite"/>
        </authorList>
    </citation>
    <scope>IDENTIFICATION</scope>
</reference>
<feature type="compositionally biased region" description="Polar residues" evidence="1">
    <location>
        <begin position="744"/>
        <end position="758"/>
    </location>
</feature>
<accession>A0AAF5DL93</accession>